<keyword evidence="1" id="KW-0378">Hydrolase</keyword>
<dbReference type="Gene3D" id="3.30.420.10">
    <property type="entry name" value="Ribonuclease H-like superfamily/Ribonuclease H"/>
    <property type="match status" value="1"/>
</dbReference>
<dbReference type="PROSITE" id="PS50158">
    <property type="entry name" value="ZF_CCHC"/>
    <property type="match status" value="1"/>
</dbReference>
<dbReference type="InterPro" id="IPR025724">
    <property type="entry name" value="GAG-pre-integrase_dom"/>
</dbReference>
<keyword evidence="2" id="KW-0479">Metal-binding</keyword>
<accession>A0A2N9HM51</accession>
<keyword evidence="1" id="KW-0645">Protease</keyword>
<evidence type="ECO:0000256" key="2">
    <source>
        <dbReference type="PROSITE-ProRule" id="PRU00047"/>
    </source>
</evidence>
<dbReference type="GO" id="GO:0006508">
    <property type="term" value="P:proteolysis"/>
    <property type="evidence" value="ECO:0007669"/>
    <property type="project" value="UniProtKB-KW"/>
</dbReference>
<dbReference type="Pfam" id="PF13976">
    <property type="entry name" value="gag_pre-integrs"/>
    <property type="match status" value="1"/>
</dbReference>
<dbReference type="InterPro" id="IPR012337">
    <property type="entry name" value="RNaseH-like_sf"/>
</dbReference>
<proteinExistence type="predicted"/>
<protein>
    <recommendedName>
        <fullName evidence="4">CCHC-type domain-containing protein</fullName>
    </recommendedName>
</protein>
<dbReference type="InterPro" id="IPR054722">
    <property type="entry name" value="PolX-like_BBD"/>
</dbReference>
<dbReference type="SUPFAM" id="SSF57756">
    <property type="entry name" value="Retrovirus zinc finger-like domains"/>
    <property type="match status" value="1"/>
</dbReference>
<reference evidence="5" key="1">
    <citation type="submission" date="2018-02" db="EMBL/GenBank/DDBJ databases">
        <authorList>
            <person name="Cohen D.B."/>
            <person name="Kent A.D."/>
        </authorList>
    </citation>
    <scope>NUCLEOTIDE SEQUENCE</scope>
</reference>
<feature type="region of interest" description="Disordered" evidence="3">
    <location>
        <begin position="38"/>
        <end position="83"/>
    </location>
</feature>
<name>A0A2N9HM51_FAGSY</name>
<dbReference type="GO" id="GO:0003676">
    <property type="term" value="F:nucleic acid binding"/>
    <property type="evidence" value="ECO:0007669"/>
    <property type="project" value="InterPro"/>
</dbReference>
<dbReference type="EMBL" id="OIVN01003651">
    <property type="protein sequence ID" value="SPD12679.1"/>
    <property type="molecule type" value="Genomic_DNA"/>
</dbReference>
<feature type="domain" description="CCHC-type" evidence="4">
    <location>
        <begin position="89"/>
        <end position="105"/>
    </location>
</feature>
<evidence type="ECO:0000259" key="4">
    <source>
        <dbReference type="PROSITE" id="PS50158"/>
    </source>
</evidence>
<organism evidence="5">
    <name type="scientific">Fagus sylvatica</name>
    <name type="common">Beechnut</name>
    <dbReference type="NCBI Taxonomy" id="28930"/>
    <lineage>
        <taxon>Eukaryota</taxon>
        <taxon>Viridiplantae</taxon>
        <taxon>Streptophyta</taxon>
        <taxon>Embryophyta</taxon>
        <taxon>Tracheophyta</taxon>
        <taxon>Spermatophyta</taxon>
        <taxon>Magnoliopsida</taxon>
        <taxon>eudicotyledons</taxon>
        <taxon>Gunneridae</taxon>
        <taxon>Pentapetalae</taxon>
        <taxon>rosids</taxon>
        <taxon>fabids</taxon>
        <taxon>Fagales</taxon>
        <taxon>Fagaceae</taxon>
        <taxon>Fagus</taxon>
    </lineage>
</organism>
<dbReference type="Pfam" id="PF22936">
    <property type="entry name" value="Pol_BBD"/>
    <property type="match status" value="1"/>
</dbReference>
<evidence type="ECO:0000256" key="3">
    <source>
        <dbReference type="SAM" id="MobiDB-lite"/>
    </source>
</evidence>
<dbReference type="GO" id="GO:0008270">
    <property type="term" value="F:zinc ion binding"/>
    <property type="evidence" value="ECO:0007669"/>
    <property type="project" value="UniProtKB-KW"/>
</dbReference>
<keyword evidence="2" id="KW-0863">Zinc-finger</keyword>
<dbReference type="GO" id="GO:0008233">
    <property type="term" value="F:peptidase activity"/>
    <property type="evidence" value="ECO:0007669"/>
    <property type="project" value="UniProtKB-KW"/>
</dbReference>
<dbReference type="AlphaFoldDB" id="A0A2N9HM51"/>
<dbReference type="InterPro" id="IPR036397">
    <property type="entry name" value="RNaseH_sf"/>
</dbReference>
<dbReference type="PANTHER" id="PTHR42648">
    <property type="entry name" value="TRANSPOSASE, PUTATIVE-RELATED"/>
    <property type="match status" value="1"/>
</dbReference>
<dbReference type="SUPFAM" id="SSF53098">
    <property type="entry name" value="Ribonuclease H-like"/>
    <property type="match status" value="1"/>
</dbReference>
<dbReference type="Gene3D" id="4.10.60.10">
    <property type="entry name" value="Zinc finger, CCHC-type"/>
    <property type="match status" value="1"/>
</dbReference>
<dbReference type="InterPro" id="IPR036875">
    <property type="entry name" value="Znf_CCHC_sf"/>
</dbReference>
<dbReference type="Pfam" id="PF00098">
    <property type="entry name" value="zf-CCHC"/>
    <property type="match status" value="1"/>
</dbReference>
<evidence type="ECO:0000313" key="5">
    <source>
        <dbReference type="EMBL" id="SPD12679.1"/>
    </source>
</evidence>
<dbReference type="InterPro" id="IPR039537">
    <property type="entry name" value="Retrotran_Ty1/copia-like"/>
</dbReference>
<gene>
    <name evidence="5" type="ORF">FSB_LOCUS40561</name>
</gene>
<dbReference type="InterPro" id="IPR001878">
    <property type="entry name" value="Znf_CCHC"/>
</dbReference>
<keyword evidence="2" id="KW-0862">Zinc</keyword>
<sequence length="372" mass="41384">MMSGMIRDLKAAGNVLTDEQQVQVRRQEATKSAALIAHGGQRKPNGFKRKDKGKAVRQGGPSTNAPKVNKGANQHKSKRGAKKNISKMKCYNCNKLGHFARDCTEPKKIIDTGATRHVTRDRAGFVDYRKIPTGTHVVYMGNGSYEEALGVGYDFHLSWNGLDILLDDAIFGHGSSTWHARLGHIGKDKMARLAREGLLGPLAKVDLPICEPCLAGKACRKPFGKAVRATQPLELIHSDICKPMNVKARHGASYFLTFIDDYTRYGYVQLIAHRYKALDCFKRFVAEASERTRSNTCYGNFHGTLPRCQGGKSMFSELTFNIIMRMVAGKRYYREDAKDEEEARKFRGLVKEIVALGGVSNPRRVCAGVEVD</sequence>
<feature type="compositionally biased region" description="Basic residues" evidence="3">
    <location>
        <begin position="73"/>
        <end position="83"/>
    </location>
</feature>
<evidence type="ECO:0000256" key="1">
    <source>
        <dbReference type="ARBA" id="ARBA00022670"/>
    </source>
</evidence>
<dbReference type="SMART" id="SM00343">
    <property type="entry name" value="ZnF_C2HC"/>
    <property type="match status" value="1"/>
</dbReference>
<dbReference type="PANTHER" id="PTHR42648:SF27">
    <property type="entry name" value="RNA-DIRECTED DNA POLYMERASE"/>
    <property type="match status" value="1"/>
</dbReference>
<feature type="compositionally biased region" description="Polar residues" evidence="3">
    <location>
        <begin position="60"/>
        <end position="72"/>
    </location>
</feature>